<dbReference type="Gene3D" id="2.130.10.10">
    <property type="entry name" value="YVTN repeat-like/Quinoprotein amine dehydrogenase"/>
    <property type="match status" value="2"/>
</dbReference>
<dbReference type="GO" id="GO:0008017">
    <property type="term" value="F:microtubule binding"/>
    <property type="evidence" value="ECO:0007669"/>
    <property type="project" value="TreeGrafter"/>
</dbReference>
<dbReference type="EMBL" id="FNXT01000963">
    <property type="protein sequence ID" value="SZX69918.1"/>
    <property type="molecule type" value="Genomic_DNA"/>
</dbReference>
<dbReference type="STRING" id="3088.A0A383VWQ6"/>
<name>A0A383VWQ6_TETOB</name>
<reference evidence="5 6" key="1">
    <citation type="submission" date="2016-10" db="EMBL/GenBank/DDBJ databases">
        <authorList>
            <person name="Cai Z."/>
        </authorList>
    </citation>
    <scope>NUCLEOTIDE SEQUENCE [LARGE SCALE GENOMIC DNA]</scope>
</reference>
<dbReference type="PANTHER" id="PTHR13720:SF33">
    <property type="entry name" value="HELP DOMAIN-CONTAINING PROTEIN"/>
    <property type="match status" value="1"/>
</dbReference>
<dbReference type="Pfam" id="PF03451">
    <property type="entry name" value="HELP"/>
    <property type="match status" value="1"/>
</dbReference>
<feature type="region of interest" description="Disordered" evidence="3">
    <location>
        <begin position="15"/>
        <end position="73"/>
    </location>
</feature>
<evidence type="ECO:0000256" key="3">
    <source>
        <dbReference type="SAM" id="MobiDB-lite"/>
    </source>
</evidence>
<accession>A0A383VWQ6</accession>
<feature type="region of interest" description="Disordered" evidence="3">
    <location>
        <begin position="127"/>
        <end position="176"/>
    </location>
</feature>
<organism evidence="5 6">
    <name type="scientific">Tetradesmus obliquus</name>
    <name type="common">Green alga</name>
    <name type="synonym">Acutodesmus obliquus</name>
    <dbReference type="NCBI Taxonomy" id="3088"/>
    <lineage>
        <taxon>Eukaryota</taxon>
        <taxon>Viridiplantae</taxon>
        <taxon>Chlorophyta</taxon>
        <taxon>core chlorophytes</taxon>
        <taxon>Chlorophyceae</taxon>
        <taxon>CS clade</taxon>
        <taxon>Sphaeropleales</taxon>
        <taxon>Scenedesmaceae</taxon>
        <taxon>Tetradesmus</taxon>
    </lineage>
</organism>
<gene>
    <name evidence="5" type="ORF">BQ4739_LOCUS10180</name>
</gene>
<dbReference type="SMART" id="SM00320">
    <property type="entry name" value="WD40"/>
    <property type="match status" value="8"/>
</dbReference>
<dbReference type="SUPFAM" id="SSF50978">
    <property type="entry name" value="WD40 repeat-like"/>
    <property type="match status" value="2"/>
</dbReference>
<dbReference type="PANTHER" id="PTHR13720">
    <property type="entry name" value="WD-40 REPEAT PROTEIN"/>
    <property type="match status" value="1"/>
</dbReference>
<proteinExistence type="predicted"/>
<protein>
    <recommendedName>
        <fullName evidence="4">EML-like second beta-propeller domain-containing protein</fullName>
    </recommendedName>
</protein>
<evidence type="ECO:0000256" key="1">
    <source>
        <dbReference type="ARBA" id="ARBA00022574"/>
    </source>
</evidence>
<dbReference type="InterPro" id="IPR005108">
    <property type="entry name" value="HELP"/>
</dbReference>
<evidence type="ECO:0000313" key="6">
    <source>
        <dbReference type="Proteomes" id="UP000256970"/>
    </source>
</evidence>
<feature type="compositionally biased region" description="Polar residues" evidence="3">
    <location>
        <begin position="127"/>
        <end position="150"/>
    </location>
</feature>
<dbReference type="FunFam" id="2.130.10.10:FF:000320">
    <property type="entry name" value="echinoderm microtubule-associated protein-like 6"/>
    <property type="match status" value="1"/>
</dbReference>
<dbReference type="InterPro" id="IPR001680">
    <property type="entry name" value="WD40_rpt"/>
</dbReference>
<keyword evidence="6" id="KW-1185">Reference proteome</keyword>
<dbReference type="InterPro" id="IPR015943">
    <property type="entry name" value="WD40/YVTN_repeat-like_dom_sf"/>
</dbReference>
<dbReference type="InterPro" id="IPR036322">
    <property type="entry name" value="WD40_repeat_dom_sf"/>
</dbReference>
<dbReference type="Proteomes" id="UP000256970">
    <property type="component" value="Unassembled WGS sequence"/>
</dbReference>
<evidence type="ECO:0000259" key="4">
    <source>
        <dbReference type="Pfam" id="PF23414"/>
    </source>
</evidence>
<evidence type="ECO:0000256" key="2">
    <source>
        <dbReference type="ARBA" id="ARBA00022737"/>
    </source>
</evidence>
<dbReference type="Pfam" id="PF23414">
    <property type="entry name" value="Beta-prop_EML_2"/>
    <property type="match status" value="1"/>
</dbReference>
<dbReference type="InterPro" id="IPR055442">
    <property type="entry name" value="Beta-prop_EML-like_2nd"/>
</dbReference>
<evidence type="ECO:0000313" key="5">
    <source>
        <dbReference type="EMBL" id="SZX69918.1"/>
    </source>
</evidence>
<keyword evidence="1" id="KW-0853">WD repeat</keyword>
<feature type="compositionally biased region" description="Gly residues" evidence="3">
    <location>
        <begin position="21"/>
        <end position="30"/>
    </location>
</feature>
<dbReference type="AlphaFoldDB" id="A0A383VWQ6"/>
<sequence>MGESTRQRLAALVAAAKSSPGDGGAAGGGRPKTAGAYVGGFQGSLAGTWGRAATGRSGPRTSERANNPLLGGQAVRPGAAQVEARKSEIAAAPQHVRERVRPASSGAKNVWDLLPLKGSAALLNKMATQHAQRLASTRPQSAGPRMQNSGHRAAAAAAGPDDAHRVRGSALGRQRSSRAAAAASGFDSGSSFDALPGAGSTSAASFSFAGQPGTTAAAAAAAGAHAASSSFERLGASAPAAGAGAAAAADLSEGQLAALDDAIRDALRNKRSVYEDSKAVILRLFKEVDDGSGDVDAGEFCGVCAKLGVQVSLAEAAALFKRAGYDKAMPYQKWAHNLITQPSRQLAQESAVRKGAFMPGQSANFRGKIIYEECRKPVWTPSDWDPRLAERSAELPDARLQLEFVYGYTGAQSTGQCLFYNCQGQVVYTLAGLGVVYSKPPQHSQHFFLGHNDDVKSLALCPAEVQYGDQQYPARSLAATGQVSSQSGGPIIYVWDSRSPTSTVAGAARDNLLAKLQLDKEMRGIMALGFSPSGSLLAGVATDNSHTVSVWDWRNGWRLVGEGKGCMGEPPQVFGLEWNPHELTHEIEPQFATFGKKHLKVWKPAAPNGAWVATQLSFGKLPLQNVVSAAFLVPRGPRKESILAAGMADGQVYLFKGTSPMSAIAAHRPGPKSIQPDGQPAYEGLRGMRLCQQGKTLLTGGADGKVLQWDVSDGTMVEGKFAAPSIALEHPYGSDKPPVVRSLDYDEASSSILVGTLDSCIWEVSATSSTQQQQQQQHILVPGHSHDVWAVACHSEQPHIISSVCDGNKVYVWDLKARQLLRAASVGFVCRAVTFSAVAYGAPGAAAAGHHIAVGGAQGHIRVVTETELRPVWEGRDSTQGISELDYSPDGKLLAAATFDAWVDVYNVEKGYQRIARCSGHSATVRTIDWSVDSSVLQSNCTAREILYWNPRTGKQVPGSCRDTEWSGWTCLYGFPVMGIWPDTADGSDINACDRSKSSKYLVTCDDYGLVKLFNYPVVVEEAPHRAYRGHSSHVMCVRFNADDSMVCSAGGKDWALFQFRVAPVDAAADSAAAGSAADGMRGLAGSSSKKAGAASKQDMVWGPLDPAGRSYGWVPASTQAAAQPAAAGAAAVAAGASSAPQQQQPVAGSVLLQSVQQQQQPVVKRYGAAAADADEVLSEDASINDEF</sequence>
<feature type="domain" description="EML-like second beta-propeller" evidence="4">
    <location>
        <begin position="788"/>
        <end position="1062"/>
    </location>
</feature>
<keyword evidence="2" id="KW-0677">Repeat</keyword>
<dbReference type="InterPro" id="IPR050630">
    <property type="entry name" value="WD_repeat_EMAP"/>
</dbReference>